<feature type="compositionally biased region" description="Pro residues" evidence="1">
    <location>
        <begin position="267"/>
        <end position="276"/>
    </location>
</feature>
<feature type="compositionally biased region" description="Gly residues" evidence="1">
    <location>
        <begin position="55"/>
        <end position="65"/>
    </location>
</feature>
<dbReference type="AlphaFoldDB" id="A0A6V7Q793"/>
<reference evidence="3" key="1">
    <citation type="submission" date="2020-07" db="EMBL/GenBank/DDBJ databases">
        <authorList>
            <person name="Lin J."/>
        </authorList>
    </citation>
    <scope>NUCLEOTIDE SEQUENCE</scope>
</reference>
<dbReference type="EMBL" id="LR862133">
    <property type="protein sequence ID" value="CAD1838725.1"/>
    <property type="molecule type" value="Genomic_DNA"/>
</dbReference>
<feature type="compositionally biased region" description="Gly residues" evidence="1">
    <location>
        <begin position="84"/>
        <end position="94"/>
    </location>
</feature>
<protein>
    <recommendedName>
        <fullName evidence="2">Tf2-1-like SH3-like domain-containing protein</fullName>
    </recommendedName>
</protein>
<evidence type="ECO:0000259" key="2">
    <source>
        <dbReference type="Pfam" id="PF24626"/>
    </source>
</evidence>
<organism evidence="3">
    <name type="scientific">Ananas comosus var. bracteatus</name>
    <name type="common">red pineapple</name>
    <dbReference type="NCBI Taxonomy" id="296719"/>
    <lineage>
        <taxon>Eukaryota</taxon>
        <taxon>Viridiplantae</taxon>
        <taxon>Streptophyta</taxon>
        <taxon>Embryophyta</taxon>
        <taxon>Tracheophyta</taxon>
        <taxon>Spermatophyta</taxon>
        <taxon>Magnoliopsida</taxon>
        <taxon>Liliopsida</taxon>
        <taxon>Poales</taxon>
        <taxon>Bromeliaceae</taxon>
        <taxon>Bromelioideae</taxon>
        <taxon>Ananas</taxon>
    </lineage>
</organism>
<feature type="domain" description="Tf2-1-like SH3-like" evidence="2">
    <location>
        <begin position="361"/>
        <end position="426"/>
    </location>
</feature>
<evidence type="ECO:0000256" key="1">
    <source>
        <dbReference type="SAM" id="MobiDB-lite"/>
    </source>
</evidence>
<dbReference type="PANTHER" id="PTHR46148">
    <property type="entry name" value="CHROMO DOMAIN-CONTAINING PROTEIN"/>
    <property type="match status" value="1"/>
</dbReference>
<sequence>MVAQVAQGGGGARKRPHTALGLGSGWTAAAGRGGGGGALGRRRPAGRGARARGMSAGGISGGGGARAAAATQLGLSSAWAAAGGRSGCGGAGDGGGRRGKLPEHGEVQGEGLQEAQPRAFTQTERREGERKRGRGRKVVAAAVVGRPGLGRRRPGHAQQVQGKERKVAGATRGFFAQNPRSTQPSAQLCPSRLLQVHALAGRAPRPPASFPGRRKPGSASPLPSSPPSHYLLWSLSSRGDHPRRDCTLWPRPSSSIFAAGRRRPGRPGAPPPPPWLDGPDLSRSGRGRGPPPPRPAAARDWKRHPPGTPRRRPRRRRRPHAPPAPPQLPAATRSNPGRAWVISVSPSYADKRRRELEFSIGDHVVLKVSPTKGVKRFGIRGKLSPRFIGPYEVLERIGPVAYRLALPPILSGVHNVFHVSTLRKYVFDPTHILESTPVDLQEDLSFE</sequence>
<feature type="compositionally biased region" description="Low complexity" evidence="1">
    <location>
        <begin position="66"/>
        <end position="83"/>
    </location>
</feature>
<gene>
    <name evidence="3" type="ORF">CB5_LOCUS21936</name>
</gene>
<proteinExistence type="predicted"/>
<evidence type="ECO:0000313" key="3">
    <source>
        <dbReference type="EMBL" id="CAD1838725.1"/>
    </source>
</evidence>
<dbReference type="PANTHER" id="PTHR46148:SF60">
    <property type="entry name" value="CHROMO DOMAIN-CONTAINING PROTEIN"/>
    <property type="match status" value="1"/>
</dbReference>
<feature type="compositionally biased region" description="Low complexity" evidence="1">
    <location>
        <begin position="218"/>
        <end position="237"/>
    </location>
</feature>
<accession>A0A6V7Q793</accession>
<dbReference type="Pfam" id="PF24626">
    <property type="entry name" value="SH3_Tf2-1"/>
    <property type="match status" value="1"/>
</dbReference>
<feature type="compositionally biased region" description="Polar residues" evidence="1">
    <location>
        <begin position="178"/>
        <end position="188"/>
    </location>
</feature>
<feature type="compositionally biased region" description="Basic residues" evidence="1">
    <location>
        <begin position="301"/>
        <end position="320"/>
    </location>
</feature>
<dbReference type="InterPro" id="IPR056924">
    <property type="entry name" value="SH3_Tf2-1"/>
</dbReference>
<name>A0A6V7Q793_ANACO</name>
<feature type="region of interest" description="Disordered" evidence="1">
    <location>
        <begin position="1"/>
        <end position="336"/>
    </location>
</feature>